<dbReference type="Gene3D" id="3.80.10.10">
    <property type="entry name" value="Ribonuclease Inhibitor"/>
    <property type="match status" value="1"/>
</dbReference>
<accession>A0A0C9U7E2</accession>
<dbReference type="HOGENOM" id="CLU_570075_0_0_1"/>
<dbReference type="EMBL" id="KN837156">
    <property type="protein sequence ID" value="KIJ38878.1"/>
    <property type="molecule type" value="Genomic_DNA"/>
</dbReference>
<dbReference type="InterPro" id="IPR032675">
    <property type="entry name" value="LRR_dom_sf"/>
</dbReference>
<dbReference type="AlphaFoldDB" id="A0A0C9U7E2"/>
<sequence>MEIDSGFADIGLTERSHENTMQARSISSLHMNTLPPEILGEIFKYCLEPFTPDVLNDIRRSSYTSNIPIITSEAAPLQLMCICKYWRNAALQTPALFTRIFLYGGHLSVDPTIIVPMWLKHSKALPIDIVIEPERWSIRATSKEVKNIFHEISRNVHRIRSFRCTVGGFLDGLFPSGMALLAESLENLAFLTARRHPTVLIRGRVHIGTVIAPRLRSFETDFGSRSLYFVSPAGHHLRVYINQGVDQSLSELAAILQASPNVEICRLESAISTTRDRLDWDGLILSLPYLRELTISSIKRYDDLCPFLDSLRFQGLETLKVSWDQICTAEEFGHSLQSMFPVPRGSSLRRLHVCGFPSLDTSISRMLLLRFALLDELFIESCGLIQEIIKTLQSWTFCPELAYIHLFVTDVPGDELVAMLRRRTGAEGEIPEYASPLQKIVIRFCRGLSTFNFEQLQHLRDEHVAIMWTIWNN</sequence>
<keyword evidence="2" id="KW-1185">Reference proteome</keyword>
<reference evidence="1 2" key="1">
    <citation type="submission" date="2014-06" db="EMBL/GenBank/DDBJ databases">
        <title>Evolutionary Origins and Diversification of the Mycorrhizal Mutualists.</title>
        <authorList>
            <consortium name="DOE Joint Genome Institute"/>
            <consortium name="Mycorrhizal Genomics Consortium"/>
            <person name="Kohler A."/>
            <person name="Kuo A."/>
            <person name="Nagy L.G."/>
            <person name="Floudas D."/>
            <person name="Copeland A."/>
            <person name="Barry K.W."/>
            <person name="Cichocki N."/>
            <person name="Veneault-Fourrey C."/>
            <person name="LaButti K."/>
            <person name="Lindquist E.A."/>
            <person name="Lipzen A."/>
            <person name="Lundell T."/>
            <person name="Morin E."/>
            <person name="Murat C."/>
            <person name="Riley R."/>
            <person name="Ohm R."/>
            <person name="Sun H."/>
            <person name="Tunlid A."/>
            <person name="Henrissat B."/>
            <person name="Grigoriev I.V."/>
            <person name="Hibbett D.S."/>
            <person name="Martin F."/>
        </authorList>
    </citation>
    <scope>NUCLEOTIDE SEQUENCE [LARGE SCALE GENOMIC DNA]</scope>
    <source>
        <strain evidence="1 2">SS14</strain>
    </source>
</reference>
<evidence type="ECO:0000313" key="2">
    <source>
        <dbReference type="Proteomes" id="UP000054279"/>
    </source>
</evidence>
<protein>
    <recommendedName>
        <fullName evidence="3">F-box domain-containing protein</fullName>
    </recommendedName>
</protein>
<proteinExistence type="predicted"/>
<evidence type="ECO:0008006" key="3">
    <source>
        <dbReference type="Google" id="ProtNLM"/>
    </source>
</evidence>
<dbReference type="Gene3D" id="1.20.1280.50">
    <property type="match status" value="1"/>
</dbReference>
<dbReference type="OrthoDB" id="2269034at2759"/>
<gene>
    <name evidence="1" type="ORF">M422DRAFT_49793</name>
</gene>
<dbReference type="Proteomes" id="UP000054279">
    <property type="component" value="Unassembled WGS sequence"/>
</dbReference>
<dbReference type="SUPFAM" id="SSF52047">
    <property type="entry name" value="RNI-like"/>
    <property type="match status" value="1"/>
</dbReference>
<organism evidence="1 2">
    <name type="scientific">Sphaerobolus stellatus (strain SS14)</name>
    <dbReference type="NCBI Taxonomy" id="990650"/>
    <lineage>
        <taxon>Eukaryota</taxon>
        <taxon>Fungi</taxon>
        <taxon>Dikarya</taxon>
        <taxon>Basidiomycota</taxon>
        <taxon>Agaricomycotina</taxon>
        <taxon>Agaricomycetes</taxon>
        <taxon>Phallomycetidae</taxon>
        <taxon>Geastrales</taxon>
        <taxon>Sphaerobolaceae</taxon>
        <taxon>Sphaerobolus</taxon>
    </lineage>
</organism>
<evidence type="ECO:0000313" key="1">
    <source>
        <dbReference type="EMBL" id="KIJ38878.1"/>
    </source>
</evidence>
<name>A0A0C9U7E2_SPHS4</name>